<accession>A0A915C947</accession>
<name>A0A915C947_PARUN</name>
<evidence type="ECO:0000313" key="1">
    <source>
        <dbReference type="Proteomes" id="UP000887569"/>
    </source>
</evidence>
<protein>
    <submittedName>
        <fullName evidence="2">Uncharacterized protein</fullName>
    </submittedName>
</protein>
<dbReference type="WBParaSite" id="PgR104_g033_t01">
    <property type="protein sequence ID" value="PgR104_g033_t01"/>
    <property type="gene ID" value="PgR104_g033"/>
</dbReference>
<organism evidence="1 2">
    <name type="scientific">Parascaris univalens</name>
    <name type="common">Nematode worm</name>
    <dbReference type="NCBI Taxonomy" id="6257"/>
    <lineage>
        <taxon>Eukaryota</taxon>
        <taxon>Metazoa</taxon>
        <taxon>Ecdysozoa</taxon>
        <taxon>Nematoda</taxon>
        <taxon>Chromadorea</taxon>
        <taxon>Rhabditida</taxon>
        <taxon>Spirurina</taxon>
        <taxon>Ascaridomorpha</taxon>
        <taxon>Ascaridoidea</taxon>
        <taxon>Ascarididae</taxon>
        <taxon>Parascaris</taxon>
    </lineage>
</organism>
<evidence type="ECO:0000313" key="2">
    <source>
        <dbReference type="WBParaSite" id="PgR104_g033_t01"/>
    </source>
</evidence>
<dbReference type="AlphaFoldDB" id="A0A915C947"/>
<reference evidence="2" key="1">
    <citation type="submission" date="2022-11" db="UniProtKB">
        <authorList>
            <consortium name="WormBaseParasite"/>
        </authorList>
    </citation>
    <scope>IDENTIFICATION</scope>
</reference>
<dbReference type="Proteomes" id="UP000887569">
    <property type="component" value="Unplaced"/>
</dbReference>
<sequence length="108" mass="12191">GIRPIRLTHPVAKPLDSTISIDDTHRSNVRRHRVKTSVNTVAIGSFKNRLLNAVKEALSDYENSSQRAPPIYMDSSERLRHNLPQVVTPTMPRSTNTLAKIRQPLLVE</sequence>
<proteinExistence type="predicted"/>
<keyword evidence="1" id="KW-1185">Reference proteome</keyword>